<name>A0ABN6VQL8_9BACT</name>
<evidence type="ECO:0000313" key="1">
    <source>
        <dbReference type="EMBL" id="BDV42583.1"/>
    </source>
</evidence>
<dbReference type="Proteomes" id="UP001317705">
    <property type="component" value="Chromosome"/>
</dbReference>
<keyword evidence="2" id="KW-1185">Reference proteome</keyword>
<dbReference type="Pfam" id="PF13646">
    <property type="entry name" value="HEAT_2"/>
    <property type="match status" value="4"/>
</dbReference>
<reference evidence="1 2" key="1">
    <citation type="submission" date="2022-12" db="EMBL/GenBank/DDBJ databases">
        <title>Polyphasic characterization of Geotalea uranireducens NIT-SL11 newly isolated from a complex of sewage sludge and microbially reduced graphene oxide.</title>
        <authorList>
            <person name="Xie L."/>
            <person name="Yoshida N."/>
            <person name="Meng L."/>
        </authorList>
    </citation>
    <scope>NUCLEOTIDE SEQUENCE [LARGE SCALE GENOMIC DNA]</scope>
    <source>
        <strain evidence="1 2">NIT-SL11</strain>
    </source>
</reference>
<dbReference type="PANTHER" id="PTHR12697:SF5">
    <property type="entry name" value="DEOXYHYPUSINE HYDROXYLASE"/>
    <property type="match status" value="1"/>
</dbReference>
<evidence type="ECO:0000313" key="2">
    <source>
        <dbReference type="Proteomes" id="UP001317705"/>
    </source>
</evidence>
<proteinExistence type="predicted"/>
<dbReference type="Gene3D" id="1.25.10.10">
    <property type="entry name" value="Leucine-rich Repeat Variant"/>
    <property type="match status" value="6"/>
</dbReference>
<dbReference type="InterPro" id="IPR016024">
    <property type="entry name" value="ARM-type_fold"/>
</dbReference>
<gene>
    <name evidence="1" type="ORF">GURASL_15060</name>
</gene>
<dbReference type="PANTHER" id="PTHR12697">
    <property type="entry name" value="PBS LYASE HEAT-LIKE PROTEIN"/>
    <property type="match status" value="1"/>
</dbReference>
<dbReference type="GO" id="GO:0016829">
    <property type="term" value="F:lyase activity"/>
    <property type="evidence" value="ECO:0007669"/>
    <property type="project" value="UniProtKB-KW"/>
</dbReference>
<protein>
    <submittedName>
        <fullName evidence="1">PBS lyase</fullName>
    </submittedName>
</protein>
<accession>A0ABN6VQL8</accession>
<keyword evidence="1" id="KW-0456">Lyase</keyword>
<sequence length="671" mass="70873">MLVDELKTLVSLLEAPEEEERRRAVIGLAGYPVEVARAPLFAAMGDSSWRVRKEAVNVLVGMSPDEATIDAIVSLLAAPDNAGLRNSAVEALERLGEQATTSLLHTITDRDHDVRKFVIDILGTIGDRTCLPALIAALADPDANVSAAAAENLGKLGDPRAVSPLVAALAAPDVWFRYSVLGALARLGVPVPYAVLAPLAAENLLKRPVFDCLGAVGTVEAAGLLVSGLTDRVRTVREAAAVALMRLRDRLDDPAALTTLDRQLATLRGTAGINGLLASLDAAEQTTVEAVVRILGLIGDTRAAVPLVQGVRNERLRRLCLDGLRDLGVTGLAALAAAYPEADDEERTLILHVWGELGYAAGETFIEEAMTAGQPALRRAAAVAVGKIGLTSLLGNIEALLADSDSDVRDGCIGALVRLAPAESNAVRPIAQSLAGAAAPERRRDAVLLYAALADVERLALLAKDEDSLVRRSAVVALAEAGRRESLGSLVMALVDEDAEVRIAAATGLGESGNAEVLAPLFVALEDEDPWVQCAILRSLGKLGSENALDAIEQRLSSFEGVVLIAALETLSCIKGPRALALVRRALDNPDEEVVKAAIGILANDGTEWLAESGERLLRHPHWDVRITFARALAQLLGEAAVPQLLAALDAEEDDLVRGQLRDLLGRWRQC</sequence>
<dbReference type="EMBL" id="AP027151">
    <property type="protein sequence ID" value="BDV42583.1"/>
    <property type="molecule type" value="Genomic_DNA"/>
</dbReference>
<dbReference type="InterPro" id="IPR004155">
    <property type="entry name" value="PBS_lyase_HEAT"/>
</dbReference>
<dbReference type="SUPFAM" id="SSF48371">
    <property type="entry name" value="ARM repeat"/>
    <property type="match status" value="3"/>
</dbReference>
<dbReference type="InterPro" id="IPR011989">
    <property type="entry name" value="ARM-like"/>
</dbReference>
<dbReference type="SMART" id="SM00567">
    <property type="entry name" value="EZ_HEAT"/>
    <property type="match status" value="13"/>
</dbReference>
<organism evidence="1 2">
    <name type="scientific">Geotalea uraniireducens</name>
    <dbReference type="NCBI Taxonomy" id="351604"/>
    <lineage>
        <taxon>Bacteria</taxon>
        <taxon>Pseudomonadati</taxon>
        <taxon>Thermodesulfobacteriota</taxon>
        <taxon>Desulfuromonadia</taxon>
        <taxon>Geobacterales</taxon>
        <taxon>Geobacteraceae</taxon>
        <taxon>Geotalea</taxon>
    </lineage>
</organism>